<keyword evidence="1" id="KW-0472">Membrane</keyword>
<keyword evidence="1" id="KW-0812">Transmembrane</keyword>
<dbReference type="AlphaFoldDB" id="W4UYM7"/>
<name>W4UYM7_9BACE</name>
<protein>
    <submittedName>
        <fullName evidence="2">Uncharacterized protein</fullName>
    </submittedName>
</protein>
<comment type="caution">
    <text evidence="2">The sequence shown here is derived from an EMBL/GenBank/DDBJ whole genome shotgun (WGS) entry which is preliminary data.</text>
</comment>
<evidence type="ECO:0000313" key="3">
    <source>
        <dbReference type="Proteomes" id="UP000019131"/>
    </source>
</evidence>
<accession>W4UYM7</accession>
<evidence type="ECO:0000313" key="2">
    <source>
        <dbReference type="EMBL" id="GAE86041.1"/>
    </source>
</evidence>
<gene>
    <name evidence="2" type="ORF">JCM10512_4520</name>
</gene>
<dbReference type="RefSeq" id="WP_081741456.1">
    <property type="nucleotide sequence ID" value="NZ_BAIV01000035.1"/>
</dbReference>
<evidence type="ECO:0000256" key="1">
    <source>
        <dbReference type="SAM" id="Phobius"/>
    </source>
</evidence>
<reference evidence="2 3" key="1">
    <citation type="journal article" date="2014" name="Genome Announc.">
        <title>Draft Genome Sequence of Bacteroides reticulotermitis Strain JCM 10512T, Isolated from the Gut of a Termite.</title>
        <authorList>
            <person name="Yuki M."/>
            <person name="Oshima K."/>
            <person name="Suda W."/>
            <person name="Sakamoto M."/>
            <person name="Iida T."/>
            <person name="Hattori M."/>
            <person name="Ohkuma M."/>
        </authorList>
    </citation>
    <scope>NUCLEOTIDE SEQUENCE [LARGE SCALE GENOMIC DNA]</scope>
    <source>
        <strain evidence="2 3">JCM 10512</strain>
    </source>
</reference>
<dbReference type="OrthoDB" id="1001813at2"/>
<organism evidence="2 3">
    <name type="scientific">Bacteroides reticulotermitis JCM 10512</name>
    <dbReference type="NCBI Taxonomy" id="1445607"/>
    <lineage>
        <taxon>Bacteria</taxon>
        <taxon>Pseudomonadati</taxon>
        <taxon>Bacteroidota</taxon>
        <taxon>Bacteroidia</taxon>
        <taxon>Bacteroidales</taxon>
        <taxon>Bacteroidaceae</taxon>
        <taxon>Bacteroides</taxon>
    </lineage>
</organism>
<dbReference type="Proteomes" id="UP000019131">
    <property type="component" value="Unassembled WGS sequence"/>
</dbReference>
<keyword evidence="1" id="KW-1133">Transmembrane helix</keyword>
<sequence>MPTEKIKEEVKRLLLQSMRYFLPILFVSYMASITFFGHVHVVNGVVVVHSHPFKKSANHQHSTVELQLIHFLSILTVDDLPPTLSIAQFIPSLLFTLLDNCQSLSCHAPYHGVVGLRAPPAIHFL</sequence>
<feature type="transmembrane region" description="Helical" evidence="1">
    <location>
        <begin position="20"/>
        <end position="41"/>
    </location>
</feature>
<keyword evidence="3" id="KW-1185">Reference proteome</keyword>
<dbReference type="EMBL" id="BAIV01000035">
    <property type="protein sequence ID" value="GAE86041.1"/>
    <property type="molecule type" value="Genomic_DNA"/>
</dbReference>
<proteinExistence type="predicted"/>